<gene>
    <name evidence="5" type="ORF">C9374_003340</name>
</gene>
<dbReference type="SUPFAM" id="SSF57850">
    <property type="entry name" value="RING/U-box"/>
    <property type="match status" value="1"/>
</dbReference>
<feature type="compositionally biased region" description="Acidic residues" evidence="3">
    <location>
        <begin position="352"/>
        <end position="362"/>
    </location>
</feature>
<dbReference type="Proteomes" id="UP000816034">
    <property type="component" value="Unassembled WGS sequence"/>
</dbReference>
<proteinExistence type="predicted"/>
<feature type="compositionally biased region" description="Polar residues" evidence="3">
    <location>
        <begin position="57"/>
        <end position="68"/>
    </location>
</feature>
<name>A0AA88KJD7_NAELO</name>
<keyword evidence="6" id="KW-1185">Reference proteome</keyword>
<feature type="region of interest" description="Disordered" evidence="3">
    <location>
        <begin position="1"/>
        <end position="68"/>
    </location>
</feature>
<evidence type="ECO:0000256" key="2">
    <source>
        <dbReference type="SAM" id="Coils"/>
    </source>
</evidence>
<dbReference type="InterPro" id="IPR001841">
    <property type="entry name" value="Znf_RING"/>
</dbReference>
<evidence type="ECO:0000313" key="6">
    <source>
        <dbReference type="Proteomes" id="UP000816034"/>
    </source>
</evidence>
<protein>
    <recommendedName>
        <fullName evidence="4">RING-type domain-containing protein</fullName>
    </recommendedName>
</protein>
<feature type="region of interest" description="Disordered" evidence="3">
    <location>
        <begin position="93"/>
        <end position="120"/>
    </location>
</feature>
<dbReference type="GO" id="GO:0008270">
    <property type="term" value="F:zinc ion binding"/>
    <property type="evidence" value="ECO:0007669"/>
    <property type="project" value="UniProtKB-KW"/>
</dbReference>
<dbReference type="AlphaFoldDB" id="A0AA88KJD7"/>
<sequence>MTSLLSPSSSVADQSLPHGRQHFGASNHDVNKKLLREESKENINPSSSNFNNNNRNTHLSKNARVRSSTTIIPTATSGSTILLQHAQSMNNLDTSSTQQTIDDKKPSVQRPNTSSTRRAKSIGVKDKIALFDLYAPSLTPSDKVLKTNTNEEMISLTTPMNVPSSSYSKFFLKKFPILKHQVDPKNVKGGGFIAPSPRTWESVTDKMLTPITREEQQIFNQPIVTTVVEPSAAFDVLPRSVQAPFAKDGMHTKLHIPQLPLDTLDMLRPDSFGNSLNSVRVNWIKSDDITERSISLTSRADSVLLERQPLTSRAASAGTGRRYQPVKQGGSKSLPSTSQRKRRSESPSSQVEQEEEDIEEEYEMEEGHFLKDSDLSQYEHNVESIFKTSESENEIYDSLKSSYYLNVKDEKNKRKGKDHISIEEHVKITNDLIFKITSSFKEKVRKIEQSVKKEFENLTKHHSKRINHIEEKRSNSIVKEFIRDVTIRKQNQKLKEQMAEMKKRYDEAMELLSEMNSYKQKYENSRREFEKYYNDRPSKRAENTITTIMAENDKMTLKEKQDVMSDFLKHFYNEDGTLNEKAIFDMFVVNKELHENLSRTRDTVSFLRDQLYEKQKAGGAANQKAQIPFFDASLIKSQQEKQVMQGLSQAQFDEPYQPPQPPDPNVVYELRQRNEYLKKCYEVLSQKVILADRVALRIKTLYEGVEKYTKCTSCKEPTLKPKILCCGHAFCVKCCNSDRIKRLDEATNSYHYHCSECRDITEELIDNKNLNELISFTNEIDIEISELEKSIQDALSMTKLDPTKKSSLATVLSPRPNSGITTDSIK</sequence>
<reference evidence="5 6" key="1">
    <citation type="journal article" date="2018" name="BMC Genomics">
        <title>The genome of Naegleria lovaniensis, the basis for a comparative approach to unravel pathogenicity factors of the human pathogenic amoeba N. fowleri.</title>
        <authorList>
            <person name="Liechti N."/>
            <person name="Schurch N."/>
            <person name="Bruggmann R."/>
            <person name="Wittwer M."/>
        </authorList>
    </citation>
    <scope>NUCLEOTIDE SEQUENCE [LARGE SCALE GENOMIC DNA]</scope>
    <source>
        <strain evidence="5 6">ATCC 30569</strain>
    </source>
</reference>
<feature type="region of interest" description="Disordered" evidence="3">
    <location>
        <begin position="311"/>
        <end position="362"/>
    </location>
</feature>
<evidence type="ECO:0000256" key="3">
    <source>
        <dbReference type="SAM" id="MobiDB-lite"/>
    </source>
</evidence>
<feature type="domain" description="RING-type" evidence="4">
    <location>
        <begin position="711"/>
        <end position="758"/>
    </location>
</feature>
<organism evidence="5 6">
    <name type="scientific">Naegleria lovaniensis</name>
    <name type="common">Amoeba</name>
    <dbReference type="NCBI Taxonomy" id="51637"/>
    <lineage>
        <taxon>Eukaryota</taxon>
        <taxon>Discoba</taxon>
        <taxon>Heterolobosea</taxon>
        <taxon>Tetramitia</taxon>
        <taxon>Eutetramitia</taxon>
        <taxon>Vahlkampfiidae</taxon>
        <taxon>Naegleria</taxon>
    </lineage>
</organism>
<comment type="caution">
    <text evidence="5">The sequence shown here is derived from an EMBL/GenBank/DDBJ whole genome shotgun (WGS) entry which is preliminary data.</text>
</comment>
<evidence type="ECO:0000256" key="1">
    <source>
        <dbReference type="PROSITE-ProRule" id="PRU00175"/>
    </source>
</evidence>
<dbReference type="RefSeq" id="XP_044549518.1">
    <property type="nucleotide sequence ID" value="XM_044692858.1"/>
</dbReference>
<evidence type="ECO:0000313" key="5">
    <source>
        <dbReference type="EMBL" id="KAG2385525.1"/>
    </source>
</evidence>
<keyword evidence="1" id="KW-0479">Metal-binding</keyword>
<dbReference type="PROSITE" id="PS50089">
    <property type="entry name" value="ZF_RING_2"/>
    <property type="match status" value="1"/>
</dbReference>
<feature type="compositionally biased region" description="Polar residues" evidence="3">
    <location>
        <begin position="1"/>
        <end position="13"/>
    </location>
</feature>
<feature type="coiled-coil region" evidence="2">
    <location>
        <begin position="484"/>
        <end position="535"/>
    </location>
</feature>
<feature type="compositionally biased region" description="Low complexity" evidence="3">
    <location>
        <begin position="42"/>
        <end position="56"/>
    </location>
</feature>
<keyword evidence="1" id="KW-0863">Zinc-finger</keyword>
<keyword evidence="2" id="KW-0175">Coiled coil</keyword>
<dbReference type="GeneID" id="68095795"/>
<feature type="region of interest" description="Disordered" evidence="3">
    <location>
        <begin position="806"/>
        <end position="826"/>
    </location>
</feature>
<keyword evidence="1" id="KW-0862">Zinc</keyword>
<feature type="compositionally biased region" description="Basic and acidic residues" evidence="3">
    <location>
        <begin position="29"/>
        <end position="41"/>
    </location>
</feature>
<dbReference type="InterPro" id="IPR013083">
    <property type="entry name" value="Znf_RING/FYVE/PHD"/>
</dbReference>
<accession>A0AA88KJD7</accession>
<evidence type="ECO:0000259" key="4">
    <source>
        <dbReference type="PROSITE" id="PS50089"/>
    </source>
</evidence>
<dbReference type="Gene3D" id="3.30.40.10">
    <property type="entry name" value="Zinc/RING finger domain, C3HC4 (zinc finger)"/>
    <property type="match status" value="1"/>
</dbReference>
<dbReference type="EMBL" id="PYSW02000018">
    <property type="protein sequence ID" value="KAG2385525.1"/>
    <property type="molecule type" value="Genomic_DNA"/>
</dbReference>